<dbReference type="NCBIfam" id="TIGR02284">
    <property type="entry name" value="PA2169 family four-helix-bundle protein"/>
    <property type="match status" value="1"/>
</dbReference>
<dbReference type="InterPro" id="IPR019052">
    <property type="entry name" value="DUF2383"/>
</dbReference>
<protein>
    <recommendedName>
        <fullName evidence="1">DUF2383 domain-containing protein</fullName>
    </recommendedName>
</protein>
<dbReference type="InterPro" id="IPR012347">
    <property type="entry name" value="Ferritin-like"/>
</dbReference>
<reference evidence="2 3" key="1">
    <citation type="submission" date="2016-10" db="EMBL/GenBank/DDBJ databases">
        <authorList>
            <person name="de Groot N.N."/>
        </authorList>
    </citation>
    <scope>NUCLEOTIDE SEQUENCE [LARGE SCALE GENOMIC DNA]</scope>
    <source>
        <strain evidence="2 3">DSM 22900</strain>
    </source>
</reference>
<dbReference type="Pfam" id="PF09537">
    <property type="entry name" value="DUF2383"/>
    <property type="match status" value="1"/>
</dbReference>
<evidence type="ECO:0000313" key="2">
    <source>
        <dbReference type="EMBL" id="SFC35450.1"/>
    </source>
</evidence>
<dbReference type="OrthoDB" id="282393at2"/>
<gene>
    <name evidence="2" type="ORF">SAMN05421747_10959</name>
</gene>
<proteinExistence type="predicted"/>
<name>A0A1I1IQD0_9SPHI</name>
<keyword evidence="3" id="KW-1185">Reference proteome</keyword>
<dbReference type="SUPFAM" id="SSF47240">
    <property type="entry name" value="Ferritin-like"/>
    <property type="match status" value="1"/>
</dbReference>
<dbReference type="EMBL" id="FOLL01000009">
    <property type="protein sequence ID" value="SFC35450.1"/>
    <property type="molecule type" value="Genomic_DNA"/>
</dbReference>
<dbReference type="InterPro" id="IPR011971">
    <property type="entry name" value="CHP02284"/>
</dbReference>
<evidence type="ECO:0000259" key="1">
    <source>
        <dbReference type="Pfam" id="PF09537"/>
    </source>
</evidence>
<accession>A0A1I1IQD0</accession>
<dbReference type="Proteomes" id="UP000199577">
    <property type="component" value="Unassembled WGS sequence"/>
</dbReference>
<dbReference type="AlphaFoldDB" id="A0A1I1IQD0"/>
<sequence length="164" mass="18743">MLYFILSGGNMENLEKTVEVLNDLVKINNDRIAGYKKAIDNLSEIDADLRKLFNRLMIQSEELKAELQEHLGGWDGKSDSKTTLPGRIYRLWMDFKVIFAVNDRKALLEACEYGEDAAQKAYRAAEQEPDILPTSRALITNQKVKLLASHDLIKELRDEEKTEA</sequence>
<dbReference type="Gene3D" id="1.20.1260.10">
    <property type="match status" value="1"/>
</dbReference>
<evidence type="ECO:0000313" key="3">
    <source>
        <dbReference type="Proteomes" id="UP000199577"/>
    </source>
</evidence>
<dbReference type="InterPro" id="IPR009078">
    <property type="entry name" value="Ferritin-like_SF"/>
</dbReference>
<dbReference type="STRING" id="623281.SAMN05421747_10959"/>
<feature type="domain" description="DUF2383" evidence="1">
    <location>
        <begin position="17"/>
        <end position="125"/>
    </location>
</feature>
<organism evidence="2 3">
    <name type="scientific">Parapedobacter composti</name>
    <dbReference type="NCBI Taxonomy" id="623281"/>
    <lineage>
        <taxon>Bacteria</taxon>
        <taxon>Pseudomonadati</taxon>
        <taxon>Bacteroidota</taxon>
        <taxon>Sphingobacteriia</taxon>
        <taxon>Sphingobacteriales</taxon>
        <taxon>Sphingobacteriaceae</taxon>
        <taxon>Parapedobacter</taxon>
    </lineage>
</organism>